<feature type="transmembrane region" description="Helical" evidence="5">
    <location>
        <begin position="56"/>
        <end position="74"/>
    </location>
</feature>
<feature type="transmembrane region" description="Helical" evidence="5">
    <location>
        <begin position="272"/>
        <end position="294"/>
    </location>
</feature>
<comment type="subcellular location">
    <subcellularLocation>
        <location evidence="1">Cell membrane</location>
        <topology evidence="1">Multi-pass membrane protein</topology>
    </subcellularLocation>
</comment>
<dbReference type="SUPFAM" id="SSF103473">
    <property type="entry name" value="MFS general substrate transporter"/>
    <property type="match status" value="1"/>
</dbReference>
<feature type="transmembrane region" description="Helical" evidence="5">
    <location>
        <begin position="300"/>
        <end position="323"/>
    </location>
</feature>
<dbReference type="Proteomes" id="UP001487305">
    <property type="component" value="Unassembled WGS sequence"/>
</dbReference>
<evidence type="ECO:0000256" key="2">
    <source>
        <dbReference type="ARBA" id="ARBA00022692"/>
    </source>
</evidence>
<evidence type="ECO:0000256" key="1">
    <source>
        <dbReference type="ARBA" id="ARBA00004651"/>
    </source>
</evidence>
<reference evidence="7 8" key="1">
    <citation type="submission" date="2024-04" db="EMBL/GenBank/DDBJ databases">
        <title>Human intestinal bacterial collection.</title>
        <authorList>
            <person name="Pauvert C."/>
            <person name="Hitch T.C.A."/>
            <person name="Clavel T."/>
        </authorList>
    </citation>
    <scope>NUCLEOTIDE SEQUENCE [LARGE SCALE GENOMIC DNA]</scope>
    <source>
        <strain evidence="7 8">CLA-KB-H42</strain>
    </source>
</reference>
<dbReference type="Pfam" id="PF07690">
    <property type="entry name" value="MFS_1"/>
    <property type="match status" value="1"/>
</dbReference>
<dbReference type="InterPro" id="IPR036259">
    <property type="entry name" value="MFS_trans_sf"/>
</dbReference>
<dbReference type="InterPro" id="IPR020846">
    <property type="entry name" value="MFS_dom"/>
</dbReference>
<dbReference type="EMBL" id="JBBNOP010000010">
    <property type="protein sequence ID" value="MEQ3363605.1"/>
    <property type="molecule type" value="Genomic_DNA"/>
</dbReference>
<evidence type="ECO:0000313" key="7">
    <source>
        <dbReference type="EMBL" id="MEQ3363605.1"/>
    </source>
</evidence>
<evidence type="ECO:0000256" key="5">
    <source>
        <dbReference type="SAM" id="Phobius"/>
    </source>
</evidence>
<sequence length="407" mass="44215">MAPIMGCQGNFVVPICEDLGCGRSEISAFMTAYWLSMIPALPIAGRILSRCDMRKVTTVSTVAVGLAAGFMGTYTEPWMWIISGLVFGTFGCCVFTIPLVTMIGNWFHTRTGVAMGIATAVSALAIVVLSPFLQWCIATFGWRNAYFIEAGIVLVFTLPWTLFVFRGEPRDWNATAYGMTDEAEMELKERTNLDFSSAPGVPLKRALRSTAFVMLFLFAGIAAMLGSGFDSHLPGYADSLGMSAEYGAYMVSALAFGSFCEKLVMGWVNDRFGVWFGIACEFVMVVVGIVGLLILRDPMLMLVATFLFGVQDSFTNVSLPLLVRRVFGNRSYTEIFSWTRMGAGIFGSFAAVLVGLSYDASGSYTPAFVGALALVVLGSVFVAVARKTMGRLTWEDGIHQQERSGFA</sequence>
<feature type="transmembrane region" description="Helical" evidence="5">
    <location>
        <begin position="26"/>
        <end position="44"/>
    </location>
</feature>
<feature type="transmembrane region" description="Helical" evidence="5">
    <location>
        <begin position="80"/>
        <end position="100"/>
    </location>
</feature>
<proteinExistence type="predicted"/>
<organism evidence="7 8">
    <name type="scientific">Raoultibacter massiliensis</name>
    <dbReference type="NCBI Taxonomy" id="1852371"/>
    <lineage>
        <taxon>Bacteria</taxon>
        <taxon>Bacillati</taxon>
        <taxon>Actinomycetota</taxon>
        <taxon>Coriobacteriia</taxon>
        <taxon>Eggerthellales</taxon>
        <taxon>Eggerthellaceae</taxon>
        <taxon>Raoultibacter</taxon>
    </lineage>
</organism>
<dbReference type="PROSITE" id="PS50850">
    <property type="entry name" value="MFS"/>
    <property type="match status" value="1"/>
</dbReference>
<feature type="transmembrane region" description="Helical" evidence="5">
    <location>
        <begin position="246"/>
        <end position="265"/>
    </location>
</feature>
<evidence type="ECO:0000256" key="3">
    <source>
        <dbReference type="ARBA" id="ARBA00022989"/>
    </source>
</evidence>
<dbReference type="InterPro" id="IPR050327">
    <property type="entry name" value="Proton-linked_MCT"/>
</dbReference>
<dbReference type="RefSeq" id="WP_180963448.1">
    <property type="nucleotide sequence ID" value="NZ_JBBNOP010000010.1"/>
</dbReference>
<dbReference type="PANTHER" id="PTHR11360:SF290">
    <property type="entry name" value="MONOCARBOXYLATE MFS PERMEASE"/>
    <property type="match status" value="1"/>
</dbReference>
<feature type="transmembrane region" description="Helical" evidence="5">
    <location>
        <begin position="206"/>
        <end position="226"/>
    </location>
</feature>
<name>A0ABV1JFJ5_9ACTN</name>
<accession>A0ABV1JFJ5</accession>
<gene>
    <name evidence="7" type="ORF">AAA083_11535</name>
</gene>
<keyword evidence="8" id="KW-1185">Reference proteome</keyword>
<evidence type="ECO:0000256" key="4">
    <source>
        <dbReference type="ARBA" id="ARBA00023136"/>
    </source>
</evidence>
<protein>
    <submittedName>
        <fullName evidence="7">MFS transporter</fullName>
    </submittedName>
</protein>
<keyword evidence="4 5" id="KW-0472">Membrane</keyword>
<feature type="transmembrane region" description="Helical" evidence="5">
    <location>
        <begin position="364"/>
        <end position="385"/>
    </location>
</feature>
<evidence type="ECO:0000259" key="6">
    <source>
        <dbReference type="PROSITE" id="PS50850"/>
    </source>
</evidence>
<dbReference type="PANTHER" id="PTHR11360">
    <property type="entry name" value="MONOCARBOXYLATE TRANSPORTER"/>
    <property type="match status" value="1"/>
</dbReference>
<feature type="transmembrane region" description="Helical" evidence="5">
    <location>
        <begin position="112"/>
        <end position="133"/>
    </location>
</feature>
<evidence type="ECO:0000313" key="8">
    <source>
        <dbReference type="Proteomes" id="UP001487305"/>
    </source>
</evidence>
<keyword evidence="3 5" id="KW-1133">Transmembrane helix</keyword>
<dbReference type="InterPro" id="IPR011701">
    <property type="entry name" value="MFS"/>
</dbReference>
<keyword evidence="2 5" id="KW-0812">Transmembrane</keyword>
<dbReference type="Gene3D" id="1.20.1250.20">
    <property type="entry name" value="MFS general substrate transporter like domains"/>
    <property type="match status" value="1"/>
</dbReference>
<feature type="domain" description="Major facilitator superfamily (MFS) profile" evidence="6">
    <location>
        <begin position="1"/>
        <end position="390"/>
    </location>
</feature>
<feature type="transmembrane region" description="Helical" evidence="5">
    <location>
        <begin position="145"/>
        <end position="165"/>
    </location>
</feature>
<comment type="caution">
    <text evidence="7">The sequence shown here is derived from an EMBL/GenBank/DDBJ whole genome shotgun (WGS) entry which is preliminary data.</text>
</comment>
<feature type="transmembrane region" description="Helical" evidence="5">
    <location>
        <begin position="335"/>
        <end position="358"/>
    </location>
</feature>